<sequence length="201" mass="23137">MTSSYGIIIHKLLKITYSAADKLFSKDQYGYRQGRSTIDAIIALVEEIMDAFENKDVCKVTFCDLSRAFHMVSHDIFYVAFFSLYIDSSLSWNGHTLKLREELSKAIYLIRKLKDEVPEEVMKTAYFGIFQSKMAYGIIVWGAAAEANIIFKLLKKVVRIMASKGPRSKTRGHPEFQHLDETSNYDHFLFPSVQNDIVHFD</sequence>
<reference evidence="1 2" key="1">
    <citation type="submission" date="2022-12" db="EMBL/GenBank/DDBJ databases">
        <title>Chromosome-level genome assembly of true bugs.</title>
        <authorList>
            <person name="Ma L."/>
            <person name="Li H."/>
        </authorList>
    </citation>
    <scope>NUCLEOTIDE SEQUENCE [LARGE SCALE GENOMIC DNA]</scope>
    <source>
        <strain evidence="1">Lab_2022b</strain>
    </source>
</reference>
<protein>
    <recommendedName>
        <fullName evidence="3">Reverse transcriptase domain-containing protein</fullName>
    </recommendedName>
</protein>
<organism evidence="1 2">
    <name type="scientific">Rhynocoris fuscipes</name>
    <dbReference type="NCBI Taxonomy" id="488301"/>
    <lineage>
        <taxon>Eukaryota</taxon>
        <taxon>Metazoa</taxon>
        <taxon>Ecdysozoa</taxon>
        <taxon>Arthropoda</taxon>
        <taxon>Hexapoda</taxon>
        <taxon>Insecta</taxon>
        <taxon>Pterygota</taxon>
        <taxon>Neoptera</taxon>
        <taxon>Paraneoptera</taxon>
        <taxon>Hemiptera</taxon>
        <taxon>Heteroptera</taxon>
        <taxon>Panheteroptera</taxon>
        <taxon>Cimicomorpha</taxon>
        <taxon>Reduviidae</taxon>
        <taxon>Harpactorinae</taxon>
        <taxon>Harpactorini</taxon>
        <taxon>Rhynocoris</taxon>
    </lineage>
</organism>
<evidence type="ECO:0000313" key="2">
    <source>
        <dbReference type="Proteomes" id="UP001461498"/>
    </source>
</evidence>
<accession>A0AAW1DMA1</accession>
<name>A0AAW1DMA1_9HEMI</name>
<proteinExistence type="predicted"/>
<dbReference type="Proteomes" id="UP001461498">
    <property type="component" value="Unassembled WGS sequence"/>
</dbReference>
<gene>
    <name evidence="1" type="ORF">O3M35_000350</name>
</gene>
<keyword evidence="2" id="KW-1185">Reference proteome</keyword>
<dbReference type="EMBL" id="JAPXFL010000001">
    <property type="protein sequence ID" value="KAK9511747.1"/>
    <property type="molecule type" value="Genomic_DNA"/>
</dbReference>
<evidence type="ECO:0000313" key="1">
    <source>
        <dbReference type="EMBL" id="KAK9511747.1"/>
    </source>
</evidence>
<evidence type="ECO:0008006" key="3">
    <source>
        <dbReference type="Google" id="ProtNLM"/>
    </source>
</evidence>
<dbReference type="AlphaFoldDB" id="A0AAW1DMA1"/>
<comment type="caution">
    <text evidence="1">The sequence shown here is derived from an EMBL/GenBank/DDBJ whole genome shotgun (WGS) entry which is preliminary data.</text>
</comment>